<evidence type="ECO:0000313" key="1">
    <source>
        <dbReference type="EMBL" id="KAI0054034.1"/>
    </source>
</evidence>
<comment type="caution">
    <text evidence="1">The sequence shown here is derived from an EMBL/GenBank/DDBJ whole genome shotgun (WGS) entry which is preliminary data.</text>
</comment>
<reference evidence="1" key="1">
    <citation type="submission" date="2021-02" db="EMBL/GenBank/DDBJ databases">
        <authorList>
            <consortium name="DOE Joint Genome Institute"/>
            <person name="Ahrendt S."/>
            <person name="Looney B.P."/>
            <person name="Miyauchi S."/>
            <person name="Morin E."/>
            <person name="Drula E."/>
            <person name="Courty P.E."/>
            <person name="Chicoki N."/>
            <person name="Fauchery L."/>
            <person name="Kohler A."/>
            <person name="Kuo A."/>
            <person name="Labutti K."/>
            <person name="Pangilinan J."/>
            <person name="Lipzen A."/>
            <person name="Riley R."/>
            <person name="Andreopoulos W."/>
            <person name="He G."/>
            <person name="Johnson J."/>
            <person name="Barry K.W."/>
            <person name="Grigoriev I.V."/>
            <person name="Nagy L."/>
            <person name="Hibbett D."/>
            <person name="Henrissat B."/>
            <person name="Matheny P.B."/>
            <person name="Labbe J."/>
            <person name="Martin F."/>
        </authorList>
    </citation>
    <scope>NUCLEOTIDE SEQUENCE</scope>
    <source>
        <strain evidence="1">FP105234-sp</strain>
    </source>
</reference>
<gene>
    <name evidence="1" type="ORF">FA95DRAFT_1480580</name>
</gene>
<sequence length="142" mass="16419">EELLRTSEHNVLIETLQAGKLGLPVAAEPQHLVHVDGADDGATILHPSVLILTKLKRWCHSHESTWPKAVTKCRSDEKDIEFMIYWLLEQGLTIRFDLYQGKERPELLKFVKTYRDKFIENEDLIKTLQSIVEPPDWSALDE</sequence>
<dbReference type="EMBL" id="MU275838">
    <property type="protein sequence ID" value="KAI0054034.1"/>
    <property type="molecule type" value="Genomic_DNA"/>
</dbReference>
<name>A0ACB8SBZ7_9AGAM</name>
<accession>A0ACB8SBZ7</accession>
<feature type="non-terminal residue" evidence="1">
    <location>
        <position position="1"/>
    </location>
</feature>
<proteinExistence type="predicted"/>
<evidence type="ECO:0000313" key="2">
    <source>
        <dbReference type="Proteomes" id="UP000814033"/>
    </source>
</evidence>
<protein>
    <submittedName>
        <fullName evidence="1">Uncharacterized protein</fullName>
    </submittedName>
</protein>
<organism evidence="1 2">
    <name type="scientific">Auriscalpium vulgare</name>
    <dbReference type="NCBI Taxonomy" id="40419"/>
    <lineage>
        <taxon>Eukaryota</taxon>
        <taxon>Fungi</taxon>
        <taxon>Dikarya</taxon>
        <taxon>Basidiomycota</taxon>
        <taxon>Agaricomycotina</taxon>
        <taxon>Agaricomycetes</taxon>
        <taxon>Russulales</taxon>
        <taxon>Auriscalpiaceae</taxon>
        <taxon>Auriscalpium</taxon>
    </lineage>
</organism>
<keyword evidence="2" id="KW-1185">Reference proteome</keyword>
<reference evidence="1" key="2">
    <citation type="journal article" date="2022" name="New Phytol.">
        <title>Evolutionary transition to the ectomycorrhizal habit in the genomes of a hyperdiverse lineage of mushroom-forming fungi.</title>
        <authorList>
            <person name="Looney B."/>
            <person name="Miyauchi S."/>
            <person name="Morin E."/>
            <person name="Drula E."/>
            <person name="Courty P.E."/>
            <person name="Kohler A."/>
            <person name="Kuo A."/>
            <person name="LaButti K."/>
            <person name="Pangilinan J."/>
            <person name="Lipzen A."/>
            <person name="Riley R."/>
            <person name="Andreopoulos W."/>
            <person name="He G."/>
            <person name="Johnson J."/>
            <person name="Nolan M."/>
            <person name="Tritt A."/>
            <person name="Barry K.W."/>
            <person name="Grigoriev I.V."/>
            <person name="Nagy L.G."/>
            <person name="Hibbett D."/>
            <person name="Henrissat B."/>
            <person name="Matheny P.B."/>
            <person name="Labbe J."/>
            <person name="Martin F.M."/>
        </authorList>
    </citation>
    <scope>NUCLEOTIDE SEQUENCE</scope>
    <source>
        <strain evidence="1">FP105234-sp</strain>
    </source>
</reference>
<dbReference type="Proteomes" id="UP000814033">
    <property type="component" value="Unassembled WGS sequence"/>
</dbReference>